<gene>
    <name evidence="1" type="ORF">H8S44_02115</name>
</gene>
<proteinExistence type="predicted"/>
<sequence length="268" mass="29874">MKPFFFIDYDNTIFSHRTWAVPDSALEALSHLKELGCRVVLASGRPFRYTSLPEEFQGRFLPDCLVSSNGAIIETPEEVLWEKYFDPELQTRLLDYVVEKKYCLMSSADGKWCTSNLERFLELASPRQRKLLPESGEAFQKIYHCQMTSFFLSDTEEAIADVQAHFPELKLLYMGPELGGADIIPAENGKVIGASRILSHYGLTWEHTVAIGDSMNDIDLIRKASCGIAMGNAMKEVQEAADYVTADIDADGLARAIAHALKLAGLLA</sequence>
<protein>
    <submittedName>
        <fullName evidence="1">HAD family phosphatase</fullName>
    </submittedName>
</protein>
<dbReference type="GO" id="GO:0005829">
    <property type="term" value="C:cytosol"/>
    <property type="evidence" value="ECO:0007669"/>
    <property type="project" value="TreeGrafter"/>
</dbReference>
<evidence type="ECO:0000313" key="1">
    <source>
        <dbReference type="EMBL" id="MBC5658581.1"/>
    </source>
</evidence>
<dbReference type="GO" id="GO:0000287">
    <property type="term" value="F:magnesium ion binding"/>
    <property type="evidence" value="ECO:0007669"/>
    <property type="project" value="TreeGrafter"/>
</dbReference>
<dbReference type="NCBIfam" id="TIGR01484">
    <property type="entry name" value="HAD-SF-IIB"/>
    <property type="match status" value="1"/>
</dbReference>
<dbReference type="Proteomes" id="UP000649345">
    <property type="component" value="Unassembled WGS sequence"/>
</dbReference>
<keyword evidence="2" id="KW-1185">Reference proteome</keyword>
<dbReference type="PROSITE" id="PS01229">
    <property type="entry name" value="COF_2"/>
    <property type="match status" value="1"/>
</dbReference>
<dbReference type="Gene3D" id="3.40.50.1000">
    <property type="entry name" value="HAD superfamily/HAD-like"/>
    <property type="match status" value="1"/>
</dbReference>
<name>A0A923L9T1_9FIRM</name>
<dbReference type="PANTHER" id="PTHR10000:SF8">
    <property type="entry name" value="HAD SUPERFAMILY HYDROLASE-LIKE, TYPE 3"/>
    <property type="match status" value="1"/>
</dbReference>
<dbReference type="RefSeq" id="WP_186872721.1">
    <property type="nucleotide sequence ID" value="NZ_JACOOR010000001.1"/>
</dbReference>
<dbReference type="Pfam" id="PF08282">
    <property type="entry name" value="Hydrolase_3"/>
    <property type="match status" value="1"/>
</dbReference>
<dbReference type="EMBL" id="JACOOR010000001">
    <property type="protein sequence ID" value="MBC5658581.1"/>
    <property type="molecule type" value="Genomic_DNA"/>
</dbReference>
<organism evidence="1 2">
    <name type="scientific">Anaerosacchariphilus hominis</name>
    <dbReference type="NCBI Taxonomy" id="2763017"/>
    <lineage>
        <taxon>Bacteria</taxon>
        <taxon>Bacillati</taxon>
        <taxon>Bacillota</taxon>
        <taxon>Clostridia</taxon>
        <taxon>Lachnospirales</taxon>
        <taxon>Lachnospiraceae</taxon>
        <taxon>Anaerosacchariphilus</taxon>
    </lineage>
</organism>
<dbReference type="PANTHER" id="PTHR10000">
    <property type="entry name" value="PHOSPHOSERINE PHOSPHATASE"/>
    <property type="match status" value="1"/>
</dbReference>
<accession>A0A923L9T1</accession>
<dbReference type="InterPro" id="IPR006379">
    <property type="entry name" value="HAD-SF_hydro_IIB"/>
</dbReference>
<dbReference type="InterPro" id="IPR036412">
    <property type="entry name" value="HAD-like_sf"/>
</dbReference>
<comment type="caution">
    <text evidence="1">The sequence shown here is derived from an EMBL/GenBank/DDBJ whole genome shotgun (WGS) entry which is preliminary data.</text>
</comment>
<dbReference type="GO" id="GO:0016791">
    <property type="term" value="F:phosphatase activity"/>
    <property type="evidence" value="ECO:0007669"/>
    <property type="project" value="TreeGrafter"/>
</dbReference>
<dbReference type="InterPro" id="IPR023214">
    <property type="entry name" value="HAD_sf"/>
</dbReference>
<dbReference type="Gene3D" id="3.30.1240.10">
    <property type="match status" value="1"/>
</dbReference>
<dbReference type="SUPFAM" id="SSF56784">
    <property type="entry name" value="HAD-like"/>
    <property type="match status" value="1"/>
</dbReference>
<reference evidence="1" key="1">
    <citation type="submission" date="2020-08" db="EMBL/GenBank/DDBJ databases">
        <title>Genome public.</title>
        <authorList>
            <person name="Liu C."/>
            <person name="Sun Q."/>
        </authorList>
    </citation>
    <scope>NUCLEOTIDE SEQUENCE</scope>
    <source>
        <strain evidence="1">NSJ-68</strain>
    </source>
</reference>
<dbReference type="AlphaFoldDB" id="A0A923L9T1"/>
<evidence type="ECO:0000313" key="2">
    <source>
        <dbReference type="Proteomes" id="UP000649345"/>
    </source>
</evidence>